<evidence type="ECO:0000313" key="2">
    <source>
        <dbReference type="EMBL" id="OAF18870.1"/>
    </source>
</evidence>
<protein>
    <submittedName>
        <fullName evidence="2">Uncharacterized protein</fullName>
    </submittedName>
</protein>
<keyword evidence="3" id="KW-1185">Reference proteome</keyword>
<dbReference type="Proteomes" id="UP000077173">
    <property type="component" value="Unassembled WGS sequence"/>
</dbReference>
<sequence length="62" mass="6816">MVPLKAVARRVGRIGSDDAERGKGEQDDQEKTMHGILPIALVTFIFASRLDGVLIKIKFHGL</sequence>
<feature type="compositionally biased region" description="Basic and acidic residues" evidence="1">
    <location>
        <begin position="15"/>
        <end position="30"/>
    </location>
</feature>
<gene>
    <name evidence="2" type="ORF">AXW67_38245</name>
</gene>
<evidence type="ECO:0000313" key="3">
    <source>
        <dbReference type="Proteomes" id="UP000077173"/>
    </source>
</evidence>
<name>A0A176ZDZ6_9BRAD</name>
<evidence type="ECO:0000256" key="1">
    <source>
        <dbReference type="SAM" id="MobiDB-lite"/>
    </source>
</evidence>
<proteinExistence type="predicted"/>
<comment type="caution">
    <text evidence="2">The sequence shown here is derived from an EMBL/GenBank/DDBJ whole genome shotgun (WGS) entry which is preliminary data.</text>
</comment>
<organism evidence="2 3">
    <name type="scientific">Bradyrhizobium neotropicale</name>
    <dbReference type="NCBI Taxonomy" id="1497615"/>
    <lineage>
        <taxon>Bacteria</taxon>
        <taxon>Pseudomonadati</taxon>
        <taxon>Pseudomonadota</taxon>
        <taxon>Alphaproteobacteria</taxon>
        <taxon>Hyphomicrobiales</taxon>
        <taxon>Nitrobacteraceae</taxon>
        <taxon>Bradyrhizobium</taxon>
    </lineage>
</organism>
<reference evidence="2 3" key="1">
    <citation type="submission" date="2016-02" db="EMBL/GenBank/DDBJ databases">
        <title>Draft genome sequence of the strain BR 10247T Bradyrhizobium neotropicale isolated from nodules of Centrolobium paraense.</title>
        <authorList>
            <person name="Simoes-Araujo J.L."/>
            <person name="Barauna A.C."/>
            <person name="Silva K."/>
            <person name="Zilli J.E."/>
        </authorList>
    </citation>
    <scope>NUCLEOTIDE SEQUENCE [LARGE SCALE GENOMIC DNA]</scope>
    <source>
        <strain evidence="2 3">BR 10247</strain>
    </source>
</reference>
<feature type="region of interest" description="Disordered" evidence="1">
    <location>
        <begin position="1"/>
        <end position="30"/>
    </location>
</feature>
<dbReference type="AlphaFoldDB" id="A0A176ZDZ6"/>
<dbReference type="RefSeq" id="WP_063677116.1">
    <property type="nucleotide sequence ID" value="NZ_LSEF01000028.1"/>
</dbReference>
<accession>A0A176ZDZ6</accession>
<dbReference type="EMBL" id="LSEF01000028">
    <property type="protein sequence ID" value="OAF18870.1"/>
    <property type="molecule type" value="Genomic_DNA"/>
</dbReference>